<dbReference type="GO" id="GO:0016491">
    <property type="term" value="F:oxidoreductase activity"/>
    <property type="evidence" value="ECO:0007669"/>
    <property type="project" value="UniProtKB-KW"/>
</dbReference>
<dbReference type="GO" id="GO:0008270">
    <property type="term" value="F:zinc ion binding"/>
    <property type="evidence" value="ECO:0007669"/>
    <property type="project" value="InterPro"/>
</dbReference>
<dbReference type="STRING" id="395493.BegalDRAFT_1341"/>
<sequence>MNHKMRAITIDNFGGREQLKLIDLPKPEAGDGEVLIQVKAAGVNPVDWKIREGWLKEFIPHHFPLILGWEMAGVVVEQGYSARRFQVGDEVYAYCRRPVVYRGTYAEYVSLPESYLSYRPQCLSFEESAGVPLAALTAYQAIYSTAHLQAGQILLVLGASGGVGSFAVQYGKLAGAQVIGVASGRHRAYLKQLGIEQVIDYTETPDFQAELRKLAPHGADVVFDCVGKDALYKGQACVKAGGKLISIVEQLAEEQDYPFSFHYVFVEPNVLQLDHICQLFENGILQIHIDAVYPFADVAKAHEISELLHTRGKIILKP</sequence>
<dbReference type="SMART" id="SM00829">
    <property type="entry name" value="PKS_ER"/>
    <property type="match status" value="1"/>
</dbReference>
<evidence type="ECO:0000256" key="1">
    <source>
        <dbReference type="ARBA" id="ARBA00023002"/>
    </source>
</evidence>
<dbReference type="HOGENOM" id="CLU_026673_3_3_6"/>
<dbReference type="InterPro" id="IPR013154">
    <property type="entry name" value="ADH-like_N"/>
</dbReference>
<dbReference type="Proteomes" id="UP000005744">
    <property type="component" value="Unassembled WGS sequence"/>
</dbReference>
<accession>I3CF43</accession>
<keyword evidence="1" id="KW-0560">Oxidoreductase</keyword>
<dbReference type="PANTHER" id="PTHR11695">
    <property type="entry name" value="ALCOHOL DEHYDROGENASE RELATED"/>
    <property type="match status" value="1"/>
</dbReference>
<dbReference type="InterPro" id="IPR002364">
    <property type="entry name" value="Quin_OxRdtase/zeta-crystal_CS"/>
</dbReference>
<protein>
    <submittedName>
        <fullName evidence="3">Zn-dependent oxidoreductase, NADPH:quinone reductase</fullName>
    </submittedName>
</protein>
<reference evidence="3 4" key="1">
    <citation type="submission" date="2011-11" db="EMBL/GenBank/DDBJ databases">
        <title>Improved High-Quality Draft sequence of Beggiatoa alba B18lD.</title>
        <authorList>
            <consortium name="US DOE Joint Genome Institute"/>
            <person name="Lucas S."/>
            <person name="Han J."/>
            <person name="Lapidus A."/>
            <person name="Cheng J.-F."/>
            <person name="Goodwin L."/>
            <person name="Pitluck S."/>
            <person name="Peters L."/>
            <person name="Mikhailova N."/>
            <person name="Held B."/>
            <person name="Detter J.C."/>
            <person name="Han C."/>
            <person name="Tapia R."/>
            <person name="Land M."/>
            <person name="Hauser L."/>
            <person name="Kyrpides N."/>
            <person name="Ivanova N."/>
            <person name="Pagani I."/>
            <person name="Samuel K."/>
            <person name="Teske A."/>
            <person name="Mueller J."/>
            <person name="Woyke T."/>
        </authorList>
    </citation>
    <scope>NUCLEOTIDE SEQUENCE [LARGE SCALE GENOMIC DNA]</scope>
    <source>
        <strain evidence="3 4">B18LD</strain>
    </source>
</reference>
<dbReference type="Gene3D" id="3.40.50.720">
    <property type="entry name" value="NAD(P)-binding Rossmann-like Domain"/>
    <property type="match status" value="1"/>
</dbReference>
<dbReference type="InterPro" id="IPR011032">
    <property type="entry name" value="GroES-like_sf"/>
</dbReference>
<dbReference type="PANTHER" id="PTHR11695:SF294">
    <property type="entry name" value="RETICULON-4-INTERACTING PROTEIN 1, MITOCHONDRIAL"/>
    <property type="match status" value="1"/>
</dbReference>
<dbReference type="InterPro" id="IPR036291">
    <property type="entry name" value="NAD(P)-bd_dom_sf"/>
</dbReference>
<dbReference type="eggNOG" id="COG0604">
    <property type="taxonomic scope" value="Bacteria"/>
</dbReference>
<dbReference type="InterPro" id="IPR050700">
    <property type="entry name" value="YIM1/Zinc_Alcohol_DH_Fams"/>
</dbReference>
<feature type="domain" description="Enoyl reductase (ER)" evidence="2">
    <location>
        <begin position="14"/>
        <end position="316"/>
    </location>
</feature>
<dbReference type="Pfam" id="PF13602">
    <property type="entry name" value="ADH_zinc_N_2"/>
    <property type="match status" value="1"/>
</dbReference>
<gene>
    <name evidence="3" type="ORF">BegalDRAFT_1341</name>
</gene>
<dbReference type="Pfam" id="PF08240">
    <property type="entry name" value="ADH_N"/>
    <property type="match status" value="1"/>
</dbReference>
<dbReference type="CDD" id="cd05289">
    <property type="entry name" value="MDR_like_2"/>
    <property type="match status" value="1"/>
</dbReference>
<organism evidence="3 4">
    <name type="scientific">Beggiatoa alba B18LD</name>
    <dbReference type="NCBI Taxonomy" id="395493"/>
    <lineage>
        <taxon>Bacteria</taxon>
        <taxon>Pseudomonadati</taxon>
        <taxon>Pseudomonadota</taxon>
        <taxon>Gammaproteobacteria</taxon>
        <taxon>Thiotrichales</taxon>
        <taxon>Thiotrichaceae</taxon>
        <taxon>Beggiatoa</taxon>
    </lineage>
</organism>
<dbReference type="AlphaFoldDB" id="I3CF43"/>
<evidence type="ECO:0000313" key="3">
    <source>
        <dbReference type="EMBL" id="EIJ42236.1"/>
    </source>
</evidence>
<dbReference type="EMBL" id="JH600070">
    <property type="protein sequence ID" value="EIJ42236.1"/>
    <property type="molecule type" value="Genomic_DNA"/>
</dbReference>
<evidence type="ECO:0000259" key="2">
    <source>
        <dbReference type="SMART" id="SM00829"/>
    </source>
</evidence>
<dbReference type="PROSITE" id="PS01162">
    <property type="entry name" value="QOR_ZETA_CRYSTAL"/>
    <property type="match status" value="1"/>
</dbReference>
<name>I3CF43_9GAMM</name>
<keyword evidence="4" id="KW-1185">Reference proteome</keyword>
<proteinExistence type="predicted"/>
<evidence type="ECO:0000313" key="4">
    <source>
        <dbReference type="Proteomes" id="UP000005744"/>
    </source>
</evidence>
<dbReference type="SUPFAM" id="SSF50129">
    <property type="entry name" value="GroES-like"/>
    <property type="match status" value="1"/>
</dbReference>
<dbReference type="InterPro" id="IPR020843">
    <property type="entry name" value="ER"/>
</dbReference>
<dbReference type="OrthoDB" id="9787435at2"/>
<dbReference type="SUPFAM" id="SSF51735">
    <property type="entry name" value="NAD(P)-binding Rossmann-fold domains"/>
    <property type="match status" value="1"/>
</dbReference>
<dbReference type="RefSeq" id="WP_002684995.1">
    <property type="nucleotide sequence ID" value="NZ_JH600070.1"/>
</dbReference>
<dbReference type="Gene3D" id="3.90.180.10">
    <property type="entry name" value="Medium-chain alcohol dehydrogenases, catalytic domain"/>
    <property type="match status" value="1"/>
</dbReference>